<dbReference type="Gene3D" id="1.10.287.3160">
    <property type="match status" value="1"/>
</dbReference>
<feature type="region of interest" description="Disordered" evidence="1">
    <location>
        <begin position="54"/>
        <end position="346"/>
    </location>
</feature>
<proteinExistence type="predicted"/>
<feature type="compositionally biased region" description="Basic and acidic residues" evidence="1">
    <location>
        <begin position="78"/>
        <end position="92"/>
    </location>
</feature>
<evidence type="ECO:0000313" key="3">
    <source>
        <dbReference type="Proteomes" id="UP001066276"/>
    </source>
</evidence>
<name>A0AAV7KNS5_PLEWA</name>
<feature type="compositionally biased region" description="Basic and acidic residues" evidence="1">
    <location>
        <begin position="187"/>
        <end position="196"/>
    </location>
</feature>
<organism evidence="2 3">
    <name type="scientific">Pleurodeles waltl</name>
    <name type="common">Iberian ribbed newt</name>
    <dbReference type="NCBI Taxonomy" id="8319"/>
    <lineage>
        <taxon>Eukaryota</taxon>
        <taxon>Metazoa</taxon>
        <taxon>Chordata</taxon>
        <taxon>Craniata</taxon>
        <taxon>Vertebrata</taxon>
        <taxon>Euteleostomi</taxon>
        <taxon>Amphibia</taxon>
        <taxon>Batrachia</taxon>
        <taxon>Caudata</taxon>
        <taxon>Salamandroidea</taxon>
        <taxon>Salamandridae</taxon>
        <taxon>Pleurodelinae</taxon>
        <taxon>Pleurodeles</taxon>
    </lineage>
</organism>
<dbReference type="AlphaFoldDB" id="A0AAV7KNS5"/>
<sequence>MERTPFRFCPKCHNKYPYTDQHLVCNLCLSPEHKEDTCEACRAFRSRKTLRDQRARRLQMASTATGQQRFEEEEEETFSIHESDSEELDAKEMSTVSKTSKQKAHEKTDKAQGTPPPTGHGLTRKVGDRPSAPKKGGLVPKSSDSGRDTGTQHSRARESGAENIRHRDSGTEIGRHQEGTTQKRKKILSEPKKSVEKVLVPKHPASEPRISSYSEEQGLSSQMKKHRFEEELQTIEPDHTQKRLFIPKDTGRISTLPPIKIKRKLAFQQGDKQPQAKVVKKVTPPPSPPPSTHASPAQTPPLSHSPAHTTMSQDDPDAWDLYDAPVSDNSPESYPTKPSPPEDSTSYAQVVARAAEFHNVSLHSEPIEDDFLFNILSSTHSHYQSLPMLPGMLRHSKQIFQEPVKGRAITPRVEKKYKAPPTDPIFITTQLTPDSVVVGAARKRANSHTSGDAPPPDKESRKFDAAGKRVAAQAANQWRIANSQALLARYDRAHWDEMQHLIEHLPKELQKRAQQVVEEGQSISNNQIRSSMDAADTAARTINTAVTIRRHAWLRTSGFKPEIQQAVLNMPFNEQQLFGPEVDTAIEKLKKDTDTAKAMGALYSPQSRGTFRKTPFRGGFRGQPTETNTSQTRPPTYQGQYQRGGFRGQYRGGQFPRNRGKFQGPKTPQNKQ</sequence>
<accession>A0AAV7KNS5</accession>
<gene>
    <name evidence="2" type="ORF">NDU88_000372</name>
</gene>
<feature type="compositionally biased region" description="Basic and acidic residues" evidence="1">
    <location>
        <begin position="455"/>
        <end position="465"/>
    </location>
</feature>
<reference evidence="2" key="1">
    <citation type="journal article" date="2022" name="bioRxiv">
        <title>Sequencing and chromosome-scale assembly of the giantPleurodeles waltlgenome.</title>
        <authorList>
            <person name="Brown T."/>
            <person name="Elewa A."/>
            <person name="Iarovenko S."/>
            <person name="Subramanian E."/>
            <person name="Araus A.J."/>
            <person name="Petzold A."/>
            <person name="Susuki M."/>
            <person name="Suzuki K.-i.T."/>
            <person name="Hayashi T."/>
            <person name="Toyoda A."/>
            <person name="Oliveira C."/>
            <person name="Osipova E."/>
            <person name="Leigh N.D."/>
            <person name="Simon A."/>
            <person name="Yun M.H."/>
        </authorList>
    </citation>
    <scope>NUCLEOTIDE SEQUENCE</scope>
    <source>
        <strain evidence="2">20211129_DDA</strain>
        <tissue evidence="2">Liver</tissue>
    </source>
</reference>
<protein>
    <submittedName>
        <fullName evidence="2">Uncharacterized protein</fullName>
    </submittedName>
</protein>
<feature type="compositionally biased region" description="Polar residues" evidence="1">
    <location>
        <begin position="209"/>
        <end position="222"/>
    </location>
</feature>
<dbReference type="EMBL" id="JANPWB010000016">
    <property type="protein sequence ID" value="KAJ1080152.1"/>
    <property type="molecule type" value="Genomic_DNA"/>
</dbReference>
<feature type="compositionally biased region" description="Basic and acidic residues" evidence="1">
    <location>
        <begin position="155"/>
        <end position="178"/>
    </location>
</feature>
<feature type="compositionally biased region" description="Polar residues" evidence="1">
    <location>
        <begin position="624"/>
        <end position="635"/>
    </location>
</feature>
<feature type="region of interest" description="Disordered" evidence="1">
    <location>
        <begin position="442"/>
        <end position="465"/>
    </location>
</feature>
<dbReference type="Proteomes" id="UP001066276">
    <property type="component" value="Chromosome 12"/>
</dbReference>
<keyword evidence="3" id="KW-1185">Reference proteome</keyword>
<evidence type="ECO:0000256" key="1">
    <source>
        <dbReference type="SAM" id="MobiDB-lite"/>
    </source>
</evidence>
<feature type="region of interest" description="Disordered" evidence="1">
    <location>
        <begin position="606"/>
        <end position="672"/>
    </location>
</feature>
<comment type="caution">
    <text evidence="2">The sequence shown here is derived from an EMBL/GenBank/DDBJ whole genome shotgun (WGS) entry which is preliminary data.</text>
</comment>
<evidence type="ECO:0000313" key="2">
    <source>
        <dbReference type="EMBL" id="KAJ1080152.1"/>
    </source>
</evidence>
<feature type="compositionally biased region" description="Low complexity" evidence="1">
    <location>
        <begin position="292"/>
        <end position="301"/>
    </location>
</feature>